<organism evidence="9 10">
    <name type="scientific">Jezberella montanilacus</name>
    <dbReference type="NCBI Taxonomy" id="323426"/>
    <lineage>
        <taxon>Bacteria</taxon>
        <taxon>Pseudomonadati</taxon>
        <taxon>Pseudomonadota</taxon>
        <taxon>Betaproteobacteria</taxon>
        <taxon>Burkholderiales</taxon>
        <taxon>Alcaligenaceae</taxon>
        <taxon>Jezberella</taxon>
    </lineage>
</organism>
<dbReference type="GO" id="GO:0005829">
    <property type="term" value="C:cytosol"/>
    <property type="evidence" value="ECO:0007669"/>
    <property type="project" value="TreeGrafter"/>
</dbReference>
<evidence type="ECO:0000256" key="3">
    <source>
        <dbReference type="ARBA" id="ARBA00022679"/>
    </source>
</evidence>
<dbReference type="Proteomes" id="UP000238308">
    <property type="component" value="Unassembled WGS sequence"/>
</dbReference>
<evidence type="ECO:0000256" key="7">
    <source>
        <dbReference type="PIRSR" id="PIRSR000446-1"/>
    </source>
</evidence>
<dbReference type="InterPro" id="IPR004410">
    <property type="entry name" value="Malonyl_CoA-ACP_transAc_FabD"/>
</dbReference>
<feature type="active site" evidence="7">
    <location>
        <position position="90"/>
    </location>
</feature>
<dbReference type="PANTHER" id="PTHR42681">
    <property type="entry name" value="MALONYL-COA-ACYL CARRIER PROTEIN TRANSACYLASE, MITOCHONDRIAL"/>
    <property type="match status" value="1"/>
</dbReference>
<accession>A0A2T0XF50</accession>
<dbReference type="GO" id="GO:0004314">
    <property type="term" value="F:[acyl-carrier-protein] S-malonyltransferase activity"/>
    <property type="evidence" value="ECO:0007669"/>
    <property type="project" value="UniProtKB-EC"/>
</dbReference>
<evidence type="ECO:0000256" key="2">
    <source>
        <dbReference type="ARBA" id="ARBA00018953"/>
    </source>
</evidence>
<dbReference type="OrthoDB" id="9808564at2"/>
<comment type="similarity">
    <text evidence="6">Belongs to the fabD family.</text>
</comment>
<evidence type="ECO:0000313" key="9">
    <source>
        <dbReference type="EMBL" id="PRY97569.1"/>
    </source>
</evidence>
<dbReference type="SUPFAM" id="SSF52151">
    <property type="entry name" value="FabD/lysophospholipase-like"/>
    <property type="match status" value="1"/>
</dbReference>
<keyword evidence="3 6" id="KW-0808">Transferase</keyword>
<gene>
    <name evidence="9" type="ORF">BCM14_2029</name>
</gene>
<evidence type="ECO:0000256" key="5">
    <source>
        <dbReference type="ARBA" id="ARBA00048462"/>
    </source>
</evidence>
<dbReference type="InterPro" id="IPR024925">
    <property type="entry name" value="Malonyl_CoA-ACP_transAc"/>
</dbReference>
<comment type="caution">
    <text evidence="9">The sequence shown here is derived from an EMBL/GenBank/DDBJ whole genome shotgun (WGS) entry which is preliminary data.</text>
</comment>
<dbReference type="InterPro" id="IPR050858">
    <property type="entry name" value="Mal-CoA-ACP_Trans/PKS_FabD"/>
</dbReference>
<evidence type="ECO:0000256" key="1">
    <source>
        <dbReference type="ARBA" id="ARBA00013258"/>
    </source>
</evidence>
<evidence type="ECO:0000256" key="4">
    <source>
        <dbReference type="ARBA" id="ARBA00023315"/>
    </source>
</evidence>
<dbReference type="EC" id="2.3.1.39" evidence="1 6"/>
<dbReference type="Pfam" id="PF00698">
    <property type="entry name" value="Acyl_transf_1"/>
    <property type="match status" value="1"/>
</dbReference>
<dbReference type="NCBIfam" id="TIGR00128">
    <property type="entry name" value="fabD"/>
    <property type="match status" value="1"/>
</dbReference>
<evidence type="ECO:0000256" key="6">
    <source>
        <dbReference type="PIRNR" id="PIRNR000446"/>
    </source>
</evidence>
<name>A0A2T0XF50_9BURK</name>
<dbReference type="FunFam" id="3.30.70.250:FF:000001">
    <property type="entry name" value="Malonyl CoA-acyl carrier protein transacylase"/>
    <property type="match status" value="1"/>
</dbReference>
<dbReference type="InterPro" id="IPR016035">
    <property type="entry name" value="Acyl_Trfase/lysoPLipase"/>
</dbReference>
<evidence type="ECO:0000259" key="8">
    <source>
        <dbReference type="SMART" id="SM00827"/>
    </source>
</evidence>
<proteinExistence type="inferred from homology"/>
<dbReference type="InterPro" id="IPR001227">
    <property type="entry name" value="Ac_transferase_dom_sf"/>
</dbReference>
<sequence length="312" mass="32055">MKFAFVFPGQGSQSVGMLDAWAAYPEVAGVVAEASAALGMDLSALIATGPAEQLNLTTNTQPVMLTAGMATYQAWLAAGGPKADVMAGHSLGEYAALTAAGVLSLSDAVRVVRVRADAMQAAVPVGTGAMAAILGLEDQAVRDACLAAAEGEVVEAVNYNAPLQVVIAGHLTAVQRAMVTAKAAGAKRALQLPVSAPFHSSLLKPAAAVLQQALAKLSLKSPSIPVINNVDVQAPSDPAAIVDALIRQAWHPVRWVEVIQAMKARGVTHIVECGPGKVLAGMIKRIDPDMQAFAVTDPESMRTAIEALSQAA</sequence>
<dbReference type="GO" id="GO:0006633">
    <property type="term" value="P:fatty acid biosynthetic process"/>
    <property type="evidence" value="ECO:0007669"/>
    <property type="project" value="TreeGrafter"/>
</dbReference>
<dbReference type="Gene3D" id="3.40.366.10">
    <property type="entry name" value="Malonyl-Coenzyme A Acyl Carrier Protein, domain 2"/>
    <property type="match status" value="1"/>
</dbReference>
<feature type="domain" description="Malonyl-CoA:ACP transacylase (MAT)" evidence="8">
    <location>
        <begin position="6"/>
        <end position="300"/>
    </location>
</feature>
<keyword evidence="10" id="KW-1185">Reference proteome</keyword>
<dbReference type="InterPro" id="IPR014043">
    <property type="entry name" value="Acyl_transferase_dom"/>
</dbReference>
<dbReference type="PANTHER" id="PTHR42681:SF1">
    <property type="entry name" value="MALONYL-COA-ACYL CARRIER PROTEIN TRANSACYLASE, MITOCHONDRIAL"/>
    <property type="match status" value="1"/>
</dbReference>
<dbReference type="RefSeq" id="WP_106227877.1">
    <property type="nucleotide sequence ID" value="NZ_PVTV01000014.1"/>
</dbReference>
<dbReference type="AlphaFoldDB" id="A0A2T0XF50"/>
<evidence type="ECO:0000313" key="10">
    <source>
        <dbReference type="Proteomes" id="UP000238308"/>
    </source>
</evidence>
<reference evidence="9 10" key="1">
    <citation type="submission" date="2018-03" db="EMBL/GenBank/DDBJ databases">
        <title>Genomic Encyclopedia of Type Strains, Phase III (KMG-III): the genomes of soil and plant-associated and newly described type strains.</title>
        <authorList>
            <person name="Whitman W."/>
        </authorList>
    </citation>
    <scope>NUCLEOTIDE SEQUENCE [LARGE SCALE GENOMIC DNA]</scope>
    <source>
        <strain evidence="9 10">MWH-P2sevCIIIb</strain>
    </source>
</reference>
<keyword evidence="4 6" id="KW-0012">Acyltransferase</keyword>
<feature type="active site" evidence="7">
    <location>
        <position position="199"/>
    </location>
</feature>
<protein>
    <recommendedName>
        <fullName evidence="2 6">Malonyl CoA-acyl carrier protein transacylase</fullName>
        <ecNumber evidence="1 6">2.3.1.39</ecNumber>
    </recommendedName>
</protein>
<comment type="catalytic activity">
    <reaction evidence="5 6">
        <text>holo-[ACP] + malonyl-CoA = malonyl-[ACP] + CoA</text>
        <dbReference type="Rhea" id="RHEA:41792"/>
        <dbReference type="Rhea" id="RHEA-COMP:9623"/>
        <dbReference type="Rhea" id="RHEA-COMP:9685"/>
        <dbReference type="ChEBI" id="CHEBI:57287"/>
        <dbReference type="ChEBI" id="CHEBI:57384"/>
        <dbReference type="ChEBI" id="CHEBI:64479"/>
        <dbReference type="ChEBI" id="CHEBI:78449"/>
        <dbReference type="EC" id="2.3.1.39"/>
    </reaction>
</comment>
<dbReference type="InterPro" id="IPR016036">
    <property type="entry name" value="Malonyl_transacylase_ACP-bd"/>
</dbReference>
<dbReference type="Gene3D" id="3.30.70.250">
    <property type="entry name" value="Malonyl-CoA ACP transacylase, ACP-binding"/>
    <property type="match status" value="1"/>
</dbReference>
<dbReference type="SMART" id="SM00827">
    <property type="entry name" value="PKS_AT"/>
    <property type="match status" value="1"/>
</dbReference>
<dbReference type="PIRSF" id="PIRSF000446">
    <property type="entry name" value="Mct"/>
    <property type="match status" value="1"/>
</dbReference>
<dbReference type="EMBL" id="PVTV01000014">
    <property type="protein sequence ID" value="PRY97569.1"/>
    <property type="molecule type" value="Genomic_DNA"/>
</dbReference>
<dbReference type="SUPFAM" id="SSF55048">
    <property type="entry name" value="Probable ACP-binding domain of malonyl-CoA ACP transacylase"/>
    <property type="match status" value="1"/>
</dbReference>